<dbReference type="InterPro" id="IPR050341">
    <property type="entry name" value="PP1_catalytic_subunit"/>
</dbReference>
<dbReference type="Pfam" id="PF16891">
    <property type="entry name" value="STPPase_N"/>
    <property type="match status" value="1"/>
</dbReference>
<organism evidence="9 10">
    <name type="scientific">Paragonimus westermani</name>
    <dbReference type="NCBI Taxonomy" id="34504"/>
    <lineage>
        <taxon>Eukaryota</taxon>
        <taxon>Metazoa</taxon>
        <taxon>Spiralia</taxon>
        <taxon>Lophotrochozoa</taxon>
        <taxon>Platyhelminthes</taxon>
        <taxon>Trematoda</taxon>
        <taxon>Digenea</taxon>
        <taxon>Plagiorchiida</taxon>
        <taxon>Troglotremata</taxon>
        <taxon>Troglotrematidae</taxon>
        <taxon>Paragonimus</taxon>
    </lineage>
</organism>
<dbReference type="EC" id="3.1.3.16" evidence="7"/>
<name>A0A8T0DE14_9TREM</name>
<dbReference type="GO" id="GO:0005634">
    <property type="term" value="C:nucleus"/>
    <property type="evidence" value="ECO:0007669"/>
    <property type="project" value="TreeGrafter"/>
</dbReference>
<dbReference type="SUPFAM" id="SSF56300">
    <property type="entry name" value="Metallo-dependent phosphatases"/>
    <property type="match status" value="1"/>
</dbReference>
<dbReference type="OrthoDB" id="1930084at2759"/>
<reference evidence="9 10" key="1">
    <citation type="submission" date="2019-07" db="EMBL/GenBank/DDBJ databases">
        <title>Annotation for the trematode Paragonimus westermani.</title>
        <authorList>
            <person name="Choi Y.-J."/>
        </authorList>
    </citation>
    <scope>NUCLEOTIDE SEQUENCE [LARGE SCALE GENOMIC DNA]</scope>
    <source>
        <strain evidence="9">180907_Pwestermani</strain>
    </source>
</reference>
<dbReference type="PRINTS" id="PR00114">
    <property type="entry name" value="STPHPHTASE"/>
</dbReference>
<dbReference type="EMBL" id="JTDF01005661">
    <property type="protein sequence ID" value="KAF8566065.1"/>
    <property type="molecule type" value="Genomic_DNA"/>
</dbReference>
<dbReference type="PANTHER" id="PTHR11668">
    <property type="entry name" value="SERINE/THREONINE PROTEIN PHOSPHATASE"/>
    <property type="match status" value="1"/>
</dbReference>
<evidence type="ECO:0000256" key="4">
    <source>
        <dbReference type="ARBA" id="ARBA00023211"/>
    </source>
</evidence>
<sequence>MSVSLNIDEFIKRLLDSRHARPGTLVNMKEEEIRILCHKSREIFLSQSVLLELESPVQICGDVHGQFSDLLRLFELGGFPPTSNYLFLGDYVDRGKQSLETICLLLAYKIHYPETFFLLRGNHECASINRVYGFYDECE</sequence>
<evidence type="ECO:0000256" key="5">
    <source>
        <dbReference type="ARBA" id="ARBA00047761"/>
    </source>
</evidence>
<keyword evidence="1" id="KW-0479">Metal-binding</keyword>
<evidence type="ECO:0000256" key="7">
    <source>
        <dbReference type="RuleBase" id="RU004273"/>
    </source>
</evidence>
<evidence type="ECO:0000259" key="8">
    <source>
        <dbReference type="PROSITE" id="PS00125"/>
    </source>
</evidence>
<dbReference type="Proteomes" id="UP000699462">
    <property type="component" value="Unassembled WGS sequence"/>
</dbReference>
<keyword evidence="3" id="KW-0904">Protein phosphatase</keyword>
<evidence type="ECO:0000256" key="3">
    <source>
        <dbReference type="ARBA" id="ARBA00022912"/>
    </source>
</evidence>
<proteinExistence type="inferred from homology"/>
<dbReference type="PROSITE" id="PS00125">
    <property type="entry name" value="SER_THR_PHOSPHATASE"/>
    <property type="match status" value="1"/>
</dbReference>
<dbReference type="GO" id="GO:0004722">
    <property type="term" value="F:protein serine/threonine phosphatase activity"/>
    <property type="evidence" value="ECO:0007669"/>
    <property type="project" value="UniProtKB-EC"/>
</dbReference>
<dbReference type="GO" id="GO:0005737">
    <property type="term" value="C:cytoplasm"/>
    <property type="evidence" value="ECO:0007669"/>
    <property type="project" value="TreeGrafter"/>
</dbReference>
<dbReference type="InterPro" id="IPR004843">
    <property type="entry name" value="Calcineurin-like_PHP"/>
</dbReference>
<evidence type="ECO:0000313" key="10">
    <source>
        <dbReference type="Proteomes" id="UP000699462"/>
    </source>
</evidence>
<dbReference type="Gene3D" id="3.60.21.10">
    <property type="match status" value="1"/>
</dbReference>
<feature type="domain" description="Serine/threonine specific protein phosphatases" evidence="8">
    <location>
        <begin position="119"/>
        <end position="124"/>
    </location>
</feature>
<keyword evidence="2 7" id="KW-0378">Hydrolase</keyword>
<dbReference type="InterPro" id="IPR029052">
    <property type="entry name" value="Metallo-depent_PP-like"/>
</dbReference>
<keyword evidence="10" id="KW-1185">Reference proteome</keyword>
<evidence type="ECO:0000256" key="1">
    <source>
        <dbReference type="ARBA" id="ARBA00022723"/>
    </source>
</evidence>
<evidence type="ECO:0000313" key="9">
    <source>
        <dbReference type="EMBL" id="KAF8566065.1"/>
    </source>
</evidence>
<comment type="catalytic activity">
    <reaction evidence="5">
        <text>O-phospho-L-seryl-[protein] + H2O = L-seryl-[protein] + phosphate</text>
        <dbReference type="Rhea" id="RHEA:20629"/>
        <dbReference type="Rhea" id="RHEA-COMP:9863"/>
        <dbReference type="Rhea" id="RHEA-COMP:11604"/>
        <dbReference type="ChEBI" id="CHEBI:15377"/>
        <dbReference type="ChEBI" id="CHEBI:29999"/>
        <dbReference type="ChEBI" id="CHEBI:43474"/>
        <dbReference type="ChEBI" id="CHEBI:83421"/>
        <dbReference type="EC" id="3.1.3.16"/>
    </reaction>
</comment>
<comment type="similarity">
    <text evidence="7">Belongs to the PPP phosphatase family.</text>
</comment>
<comment type="catalytic activity">
    <reaction evidence="6 7">
        <text>O-phospho-L-threonyl-[protein] + H2O = L-threonyl-[protein] + phosphate</text>
        <dbReference type="Rhea" id="RHEA:47004"/>
        <dbReference type="Rhea" id="RHEA-COMP:11060"/>
        <dbReference type="Rhea" id="RHEA-COMP:11605"/>
        <dbReference type="ChEBI" id="CHEBI:15377"/>
        <dbReference type="ChEBI" id="CHEBI:30013"/>
        <dbReference type="ChEBI" id="CHEBI:43474"/>
        <dbReference type="ChEBI" id="CHEBI:61977"/>
        <dbReference type="EC" id="3.1.3.16"/>
    </reaction>
</comment>
<keyword evidence="4" id="KW-0464">Manganese</keyword>
<evidence type="ECO:0000256" key="6">
    <source>
        <dbReference type="ARBA" id="ARBA00048336"/>
    </source>
</evidence>
<evidence type="ECO:0000256" key="2">
    <source>
        <dbReference type="ARBA" id="ARBA00022801"/>
    </source>
</evidence>
<gene>
    <name evidence="9" type="ORF">P879_07898</name>
</gene>
<dbReference type="InterPro" id="IPR031675">
    <property type="entry name" value="STPPase_N"/>
</dbReference>
<accession>A0A8T0DE14</accession>
<dbReference type="GO" id="GO:0046872">
    <property type="term" value="F:metal ion binding"/>
    <property type="evidence" value="ECO:0007669"/>
    <property type="project" value="UniProtKB-KW"/>
</dbReference>
<dbReference type="SMART" id="SM00156">
    <property type="entry name" value="PP2Ac"/>
    <property type="match status" value="1"/>
</dbReference>
<dbReference type="AlphaFoldDB" id="A0A8T0DE14"/>
<dbReference type="InterPro" id="IPR006186">
    <property type="entry name" value="Ser/Thr-sp_prot-phosphatase"/>
</dbReference>
<dbReference type="Pfam" id="PF00149">
    <property type="entry name" value="Metallophos"/>
    <property type="match status" value="1"/>
</dbReference>
<protein>
    <recommendedName>
        <fullName evidence="7">Serine/threonine-protein phosphatase</fullName>
        <ecNumber evidence="7">3.1.3.16</ecNumber>
    </recommendedName>
</protein>
<comment type="caution">
    <text evidence="9">The sequence shown here is derived from an EMBL/GenBank/DDBJ whole genome shotgun (WGS) entry which is preliminary data.</text>
</comment>
<dbReference type="PANTHER" id="PTHR11668:SF516">
    <property type="entry name" value="SERINE_THREONINE SPECIFIC PROTEIN PHOSPHATASES DOMAIN-CONTAINING PROTEIN"/>
    <property type="match status" value="1"/>
</dbReference>